<dbReference type="EMBL" id="BAABUJ010000010">
    <property type="protein sequence ID" value="GAA5798360.1"/>
    <property type="molecule type" value="Genomic_DNA"/>
</dbReference>
<evidence type="ECO:0000313" key="2">
    <source>
        <dbReference type="Proteomes" id="UP001476247"/>
    </source>
</evidence>
<protein>
    <submittedName>
        <fullName evidence="1">Uncharacterized protein</fullName>
    </submittedName>
</protein>
<comment type="caution">
    <text evidence="1">The sequence shown here is derived from an EMBL/GenBank/DDBJ whole genome shotgun (WGS) entry which is preliminary data.</text>
</comment>
<name>A0ABP9XUA3_9FUNG</name>
<sequence>MNKKTKRHSPPPFQTSTIDSKVSDNFSKWTKVLQLISPPYKKRRSVSILSQQDTWSADEKHVTLLAATKKQDIQKKLNRRAMYIPSTAVTDGPKDAMHQWHLYKSTHQKLRQNALPLSETIHLRKMLLLLQQITTSNSIKQEEDDDIPLGTLLEKNKLAPTSNPTSNYPRYSAATHFYHNQMPSYFQPQPYFYYNKIVQFI</sequence>
<proteinExistence type="predicted"/>
<dbReference type="Proteomes" id="UP001476247">
    <property type="component" value="Unassembled WGS sequence"/>
</dbReference>
<gene>
    <name evidence="1" type="ORF">HPULCUR_003762</name>
</gene>
<reference evidence="1 2" key="1">
    <citation type="submission" date="2024-04" db="EMBL/GenBank/DDBJ databases">
        <title>genome sequences of Mucor flavus KT1a and Helicostylum pulchrum KT1b strains isolation_sourced from the surface of a dry-aged beef.</title>
        <authorList>
            <person name="Toyotome T."/>
            <person name="Hosono M."/>
            <person name="Torimaru M."/>
            <person name="Fukuda K."/>
            <person name="Mikami N."/>
        </authorList>
    </citation>
    <scope>NUCLEOTIDE SEQUENCE [LARGE SCALE GENOMIC DNA]</scope>
    <source>
        <strain evidence="1 2">KT1b</strain>
    </source>
</reference>
<accession>A0ABP9XUA3</accession>
<evidence type="ECO:0000313" key="1">
    <source>
        <dbReference type="EMBL" id="GAA5798360.1"/>
    </source>
</evidence>
<organism evidence="1 2">
    <name type="scientific">Helicostylum pulchrum</name>
    <dbReference type="NCBI Taxonomy" id="562976"/>
    <lineage>
        <taxon>Eukaryota</taxon>
        <taxon>Fungi</taxon>
        <taxon>Fungi incertae sedis</taxon>
        <taxon>Mucoromycota</taxon>
        <taxon>Mucoromycotina</taxon>
        <taxon>Mucoromycetes</taxon>
        <taxon>Mucorales</taxon>
        <taxon>Mucorineae</taxon>
        <taxon>Mucoraceae</taxon>
        <taxon>Helicostylum</taxon>
    </lineage>
</organism>
<keyword evidence="2" id="KW-1185">Reference proteome</keyword>